<keyword evidence="1" id="KW-0472">Membrane</keyword>
<comment type="caution">
    <text evidence="2">The sequence shown here is derived from an EMBL/GenBank/DDBJ whole genome shotgun (WGS) entry which is preliminary data.</text>
</comment>
<name>A0ABU3TR87_9BACT</name>
<dbReference type="RefSeq" id="WP_315575336.1">
    <property type="nucleotide sequence ID" value="NZ_JARDXH010000002.1"/>
</dbReference>
<dbReference type="Proteomes" id="UP001249959">
    <property type="component" value="Unassembled WGS sequence"/>
</dbReference>
<proteinExistence type="predicted"/>
<keyword evidence="1" id="KW-0812">Transmembrane</keyword>
<feature type="transmembrane region" description="Helical" evidence="1">
    <location>
        <begin position="216"/>
        <end position="235"/>
    </location>
</feature>
<keyword evidence="1" id="KW-1133">Transmembrane helix</keyword>
<evidence type="ECO:0000313" key="3">
    <source>
        <dbReference type="Proteomes" id="UP001249959"/>
    </source>
</evidence>
<protein>
    <submittedName>
        <fullName evidence="2">Uncharacterized protein</fullName>
    </submittedName>
</protein>
<evidence type="ECO:0000313" key="2">
    <source>
        <dbReference type="EMBL" id="MDU0808335.1"/>
    </source>
</evidence>
<gene>
    <name evidence="2" type="ORF">PQG45_04720</name>
</gene>
<dbReference type="EMBL" id="JAVNWW010000001">
    <property type="protein sequence ID" value="MDU0808335.1"/>
    <property type="molecule type" value="Genomic_DNA"/>
</dbReference>
<evidence type="ECO:0000256" key="1">
    <source>
        <dbReference type="SAM" id="Phobius"/>
    </source>
</evidence>
<reference evidence="2 3" key="1">
    <citation type="submission" date="2023-09" db="EMBL/GenBank/DDBJ databases">
        <title>Aquirufa genomes.</title>
        <authorList>
            <person name="Pitt A."/>
        </authorList>
    </citation>
    <scope>NUCLEOTIDE SEQUENCE [LARGE SCALE GENOMIC DNA]</scope>
    <source>
        <strain evidence="2 3">LEOWEIH-7C</strain>
    </source>
</reference>
<keyword evidence="3" id="KW-1185">Reference proteome</keyword>
<organism evidence="2 3">
    <name type="scientific">Aquirufa regiilacus</name>
    <dbReference type="NCBI Taxonomy" id="3024868"/>
    <lineage>
        <taxon>Bacteria</taxon>
        <taxon>Pseudomonadati</taxon>
        <taxon>Bacteroidota</taxon>
        <taxon>Cytophagia</taxon>
        <taxon>Cytophagales</taxon>
        <taxon>Flectobacillaceae</taxon>
        <taxon>Aquirufa</taxon>
    </lineage>
</organism>
<sequence length="407" mass="45644">MNQSFYVISGEEKSVILNRLSDYLNEPVEKVEELYPVWEAIILGGLLKLVRNRIRFNALYNFILQKSAPIADIEAFLAETDQKYDEDAILRYGEGMMGILIPDKKSAIAMLLSREMGAKSSAILKGLTLFFGLYGFRLKQEEYAALKDWKAYGDYYLGLKQQFYVLCPARIQLGVSEILLLSDILRVDTGALLTYSDEQEPLSEGGLLQNLTVNTFVYMLIILVLGGGVIWYTAFRSTEAEETIAETEEIIPIDSLSKLNDSLTRAVLDSTKLRADSLTSLIWPKGTSFDVPKTSVIVGLHQYLSDSTQTEPIELAANELIFDAQTDLLDKPVDYVFKRMAEGLNRYKETSLKILVNSGKDERTSLKRGFVIKNRLVGEGLSPARIEVKTSDENGVIFALSKKPLLK</sequence>
<accession>A0ABU3TR87</accession>